<dbReference type="Proteomes" id="UP001597244">
    <property type="component" value="Unassembled WGS sequence"/>
</dbReference>
<comment type="subcellular location">
    <subcellularLocation>
        <location evidence="7">Cell membrane</location>
        <topology evidence="7">Single-pass type II membrane protein</topology>
    </subcellularLocation>
    <text evidence="7">Localizes to the division septum where it forms a ring structure.</text>
</comment>
<dbReference type="HAMAP" id="MF_00910">
    <property type="entry name" value="FtsL"/>
    <property type="match status" value="1"/>
</dbReference>
<comment type="similarity">
    <text evidence="7">Belongs to the FtsL family.</text>
</comment>
<dbReference type="GO" id="GO:0051301">
    <property type="term" value="P:cell division"/>
    <property type="evidence" value="ECO:0007669"/>
    <property type="project" value="UniProtKB-KW"/>
</dbReference>
<feature type="transmembrane region" description="Helical" evidence="7">
    <location>
        <begin position="44"/>
        <end position="65"/>
    </location>
</feature>
<evidence type="ECO:0000313" key="10">
    <source>
        <dbReference type="Proteomes" id="UP001597244"/>
    </source>
</evidence>
<reference evidence="10" key="1">
    <citation type="journal article" date="2019" name="Int. J. Syst. Evol. Microbiol.">
        <title>The Global Catalogue of Microorganisms (GCM) 10K type strain sequencing project: providing services to taxonomists for standard genome sequencing and annotation.</title>
        <authorList>
            <consortium name="The Broad Institute Genomics Platform"/>
            <consortium name="The Broad Institute Genome Sequencing Center for Infectious Disease"/>
            <person name="Wu L."/>
            <person name="Ma J."/>
        </authorList>
    </citation>
    <scope>NUCLEOTIDE SEQUENCE [LARGE SCALE GENOMIC DNA]</scope>
    <source>
        <strain evidence="10">CCM 8951</strain>
    </source>
</reference>
<evidence type="ECO:0000256" key="8">
    <source>
        <dbReference type="NCBIfam" id="TIGR02209"/>
    </source>
</evidence>
<dbReference type="RefSeq" id="WP_125578219.1">
    <property type="nucleotide sequence ID" value="NZ_JBHTOF010000027.1"/>
</dbReference>
<keyword evidence="3 7" id="KW-0812">Transmembrane</keyword>
<keyword evidence="6 7" id="KW-0131">Cell cycle</keyword>
<keyword evidence="4 7" id="KW-1133">Transmembrane helix</keyword>
<keyword evidence="2 7" id="KW-0132">Cell division</keyword>
<keyword evidence="10" id="KW-1185">Reference proteome</keyword>
<evidence type="ECO:0000256" key="2">
    <source>
        <dbReference type="ARBA" id="ARBA00022618"/>
    </source>
</evidence>
<comment type="caution">
    <text evidence="9">The sequence shown here is derived from an EMBL/GenBank/DDBJ whole genome shotgun (WGS) entry which is preliminary data.</text>
</comment>
<proteinExistence type="inferred from homology"/>
<keyword evidence="1 7" id="KW-1003">Cell membrane</keyword>
<organism evidence="9 10">
    <name type="scientific">Lapidilactobacillus mulanensis</name>
    <dbReference type="NCBI Taxonomy" id="2485999"/>
    <lineage>
        <taxon>Bacteria</taxon>
        <taxon>Bacillati</taxon>
        <taxon>Bacillota</taxon>
        <taxon>Bacilli</taxon>
        <taxon>Lactobacillales</taxon>
        <taxon>Lactobacillaceae</taxon>
        <taxon>Lapidilactobacillus</taxon>
    </lineage>
</organism>
<name>A0ABW4DPD8_9LACO</name>
<dbReference type="NCBIfam" id="TIGR02209">
    <property type="entry name" value="ftsL_broad"/>
    <property type="match status" value="1"/>
</dbReference>
<evidence type="ECO:0000256" key="7">
    <source>
        <dbReference type="HAMAP-Rule" id="MF_00910"/>
    </source>
</evidence>
<evidence type="ECO:0000256" key="1">
    <source>
        <dbReference type="ARBA" id="ARBA00022475"/>
    </source>
</evidence>
<evidence type="ECO:0000256" key="6">
    <source>
        <dbReference type="ARBA" id="ARBA00023306"/>
    </source>
</evidence>
<dbReference type="InterPro" id="IPR011922">
    <property type="entry name" value="Cell_div_FtsL"/>
</dbReference>
<keyword evidence="5 7" id="KW-0472">Membrane</keyword>
<evidence type="ECO:0000256" key="3">
    <source>
        <dbReference type="ARBA" id="ARBA00022692"/>
    </source>
</evidence>
<gene>
    <name evidence="7 9" type="primary">ftsL</name>
    <name evidence="9" type="ORF">ACFQ4L_03970</name>
</gene>
<evidence type="ECO:0000313" key="9">
    <source>
        <dbReference type="EMBL" id="MFD1465246.1"/>
    </source>
</evidence>
<comment type="function">
    <text evidence="7">Essential cell division protein.</text>
</comment>
<accession>A0ABW4DPD8</accession>
<evidence type="ECO:0000256" key="4">
    <source>
        <dbReference type="ARBA" id="ARBA00022989"/>
    </source>
</evidence>
<dbReference type="EMBL" id="JBHTOF010000027">
    <property type="protein sequence ID" value="MFD1465246.1"/>
    <property type="molecule type" value="Genomic_DNA"/>
</dbReference>
<evidence type="ECO:0000256" key="5">
    <source>
        <dbReference type="ARBA" id="ARBA00023136"/>
    </source>
</evidence>
<sequence>MDSTVRSLQPELTPEIVPQAQPLELPKVAVRGKEKVALSKFEKLMFGVVACATVALMMMLVHTTINVSSSQRQLQDVQSKITKVETTNVDLQQEVGELTSSDRLATYAKENGLTFNDANVRNVTQ</sequence>
<protein>
    <recommendedName>
        <fullName evidence="7 8">Cell division protein FtsL</fullName>
    </recommendedName>
</protein>